<proteinExistence type="predicted"/>
<gene>
    <name evidence="1" type="ORF">ACHHYP_04125</name>
</gene>
<accession>A0A1V9Z232</accession>
<evidence type="ECO:0000313" key="2">
    <source>
        <dbReference type="Proteomes" id="UP000243579"/>
    </source>
</evidence>
<protein>
    <submittedName>
        <fullName evidence="1">Uncharacterized protein</fullName>
    </submittedName>
</protein>
<evidence type="ECO:0000313" key="1">
    <source>
        <dbReference type="EMBL" id="OQR92023.1"/>
    </source>
</evidence>
<dbReference type="AlphaFoldDB" id="A0A1V9Z232"/>
<organism evidence="1 2">
    <name type="scientific">Achlya hypogyna</name>
    <name type="common">Oomycete</name>
    <name type="synonym">Protoachlya hypogyna</name>
    <dbReference type="NCBI Taxonomy" id="1202772"/>
    <lineage>
        <taxon>Eukaryota</taxon>
        <taxon>Sar</taxon>
        <taxon>Stramenopiles</taxon>
        <taxon>Oomycota</taxon>
        <taxon>Saprolegniomycetes</taxon>
        <taxon>Saprolegniales</taxon>
        <taxon>Achlyaceae</taxon>
        <taxon>Achlya</taxon>
    </lineage>
</organism>
<name>A0A1V9Z232_ACHHY</name>
<reference evidence="1 2" key="1">
    <citation type="journal article" date="2014" name="Genome Biol. Evol.">
        <title>The secreted proteins of Achlya hypogyna and Thraustotheca clavata identify the ancestral oomycete secretome and reveal gene acquisitions by horizontal gene transfer.</title>
        <authorList>
            <person name="Misner I."/>
            <person name="Blouin N."/>
            <person name="Leonard G."/>
            <person name="Richards T.A."/>
            <person name="Lane C.E."/>
        </authorList>
    </citation>
    <scope>NUCLEOTIDE SEQUENCE [LARGE SCALE GENOMIC DNA]</scope>
    <source>
        <strain evidence="1 2">ATCC 48635</strain>
    </source>
</reference>
<sequence>MKRSIELLHAGTSTTLTWYDGTSDMMVEQAAKALLRLPEAARLLLRDEQGDVVPFAGCLPHAMYTVLDYSQPAATLSAVNEASEATSSTLSKPPVRPDEAATPAMLSLFRALPGNKRQRTAPISAIIACFIDIFTVPISADDVINFVPNHGPFALHSLYSALVPAEYDTPDATSFYKIASSAVVLDRQRAMRYYAIPPHRTFVLPPTGKGPILRAYLAARRVDALDADARKRLLGLSAALFATAEELLARYHAFLQNFTPISKAAYSKAQSQAGDAQVDQPQATELS</sequence>
<dbReference type="EMBL" id="JNBR01000484">
    <property type="protein sequence ID" value="OQR92023.1"/>
    <property type="molecule type" value="Genomic_DNA"/>
</dbReference>
<comment type="caution">
    <text evidence="1">The sequence shown here is derived from an EMBL/GenBank/DDBJ whole genome shotgun (WGS) entry which is preliminary data.</text>
</comment>
<keyword evidence="2" id="KW-1185">Reference proteome</keyword>
<dbReference type="OrthoDB" id="74258at2759"/>
<dbReference type="Proteomes" id="UP000243579">
    <property type="component" value="Unassembled WGS sequence"/>
</dbReference>